<dbReference type="AlphaFoldDB" id="A0AAW0GYS3"/>
<name>A0AAW0GYS3_MYOGA</name>
<organism evidence="2 3">
    <name type="scientific">Myodes glareolus</name>
    <name type="common">Bank vole</name>
    <name type="synonym">Clethrionomys glareolus</name>
    <dbReference type="NCBI Taxonomy" id="447135"/>
    <lineage>
        <taxon>Eukaryota</taxon>
        <taxon>Metazoa</taxon>
        <taxon>Chordata</taxon>
        <taxon>Craniata</taxon>
        <taxon>Vertebrata</taxon>
        <taxon>Euteleostomi</taxon>
        <taxon>Mammalia</taxon>
        <taxon>Eutheria</taxon>
        <taxon>Euarchontoglires</taxon>
        <taxon>Glires</taxon>
        <taxon>Rodentia</taxon>
        <taxon>Myomorpha</taxon>
        <taxon>Muroidea</taxon>
        <taxon>Cricetidae</taxon>
        <taxon>Arvicolinae</taxon>
        <taxon>Myodes</taxon>
    </lineage>
</organism>
<dbReference type="EMBL" id="JBBHLL010001537">
    <property type="protein sequence ID" value="KAK7795979.1"/>
    <property type="molecule type" value="Genomic_DNA"/>
</dbReference>
<gene>
    <name evidence="2" type="ORF">U0070_023720</name>
</gene>
<evidence type="ECO:0000256" key="1">
    <source>
        <dbReference type="SAM" id="MobiDB-lite"/>
    </source>
</evidence>
<feature type="compositionally biased region" description="Low complexity" evidence="1">
    <location>
        <begin position="57"/>
        <end position="69"/>
    </location>
</feature>
<feature type="region of interest" description="Disordered" evidence="1">
    <location>
        <begin position="42"/>
        <end position="72"/>
    </location>
</feature>
<accession>A0AAW0GYS3</accession>
<evidence type="ECO:0000313" key="2">
    <source>
        <dbReference type="EMBL" id="KAK7795979.1"/>
    </source>
</evidence>
<comment type="caution">
    <text evidence="2">The sequence shown here is derived from an EMBL/GenBank/DDBJ whole genome shotgun (WGS) entry which is preliminary data.</text>
</comment>
<protein>
    <submittedName>
        <fullName evidence="2">Uncharacterized protein</fullName>
    </submittedName>
</protein>
<keyword evidence="3" id="KW-1185">Reference proteome</keyword>
<reference evidence="2 3" key="1">
    <citation type="journal article" date="2023" name="bioRxiv">
        <title>Conserved and derived expression patterns and positive selection on dental genes reveal complex evolutionary context of ever-growing rodent molars.</title>
        <authorList>
            <person name="Calamari Z.T."/>
            <person name="Song A."/>
            <person name="Cohen E."/>
            <person name="Akter M."/>
            <person name="Roy R.D."/>
            <person name="Hallikas O."/>
            <person name="Christensen M.M."/>
            <person name="Li P."/>
            <person name="Marangoni P."/>
            <person name="Jernvall J."/>
            <person name="Klein O.D."/>
        </authorList>
    </citation>
    <scope>NUCLEOTIDE SEQUENCE [LARGE SCALE GENOMIC DNA]</scope>
    <source>
        <strain evidence="2">V071</strain>
    </source>
</reference>
<dbReference type="Proteomes" id="UP001488838">
    <property type="component" value="Unassembled WGS sequence"/>
</dbReference>
<sequence>MFDIVCSTTWANKDRCCELPGLRDEEACPDLPRSCSCSETNEVALGPAGPPGGPGLRGPKGQQGEQGPKVTRLSPLTITLELDVTSFTLVIDSVLMRL</sequence>
<dbReference type="Gene3D" id="1.20.5.320">
    <property type="entry name" value="6-Phosphogluconate Dehydrogenase, domain 3"/>
    <property type="match status" value="1"/>
</dbReference>
<proteinExistence type="predicted"/>
<evidence type="ECO:0000313" key="3">
    <source>
        <dbReference type="Proteomes" id="UP001488838"/>
    </source>
</evidence>